<dbReference type="InterPro" id="IPR000121">
    <property type="entry name" value="PEP_util_C"/>
</dbReference>
<evidence type="ECO:0000256" key="9">
    <source>
        <dbReference type="ARBA" id="ARBA00022741"/>
    </source>
</evidence>
<dbReference type="AlphaFoldDB" id="A0A2M7IYL3"/>
<feature type="domain" description="Pyruvate phosphate dikinase AMP/ATP-binding" evidence="17">
    <location>
        <begin position="21"/>
        <end position="342"/>
    </location>
</feature>
<feature type="domain" description="PEP-utilising enzyme mobile" evidence="16">
    <location>
        <begin position="384"/>
        <end position="455"/>
    </location>
</feature>
<comment type="caution">
    <text evidence="19">The sequence shown here is derived from an EMBL/GenBank/DDBJ whole genome shotgun (WGS) entry which is preliminary data.</text>
</comment>
<dbReference type="SUPFAM" id="SSF51621">
    <property type="entry name" value="Phosphoenolpyruvate/pyruvate domain"/>
    <property type="match status" value="1"/>
</dbReference>
<comment type="pathway">
    <text evidence="3 15">Carbohydrate biosynthesis; gluconeogenesis.</text>
</comment>
<dbReference type="Gene3D" id="3.50.30.10">
    <property type="entry name" value="Phosphohistidine domain"/>
    <property type="match status" value="1"/>
</dbReference>
<dbReference type="Pfam" id="PF01326">
    <property type="entry name" value="PPDK_N"/>
    <property type="match status" value="1"/>
</dbReference>
<dbReference type="InterPro" id="IPR036637">
    <property type="entry name" value="Phosphohistidine_dom_sf"/>
</dbReference>
<evidence type="ECO:0000256" key="8">
    <source>
        <dbReference type="ARBA" id="ARBA00022723"/>
    </source>
</evidence>
<dbReference type="Gene3D" id="3.20.20.60">
    <property type="entry name" value="Phosphoenolpyruvate-binding domains"/>
    <property type="match status" value="1"/>
</dbReference>
<evidence type="ECO:0000256" key="14">
    <source>
        <dbReference type="ARBA" id="ARBA00047700"/>
    </source>
</evidence>
<dbReference type="InterPro" id="IPR008279">
    <property type="entry name" value="PEP-util_enz_mobile_dom"/>
</dbReference>
<evidence type="ECO:0000256" key="13">
    <source>
        <dbReference type="ARBA" id="ARBA00033470"/>
    </source>
</evidence>
<dbReference type="NCBIfam" id="TIGR01418">
    <property type="entry name" value="PEP_synth"/>
    <property type="match status" value="1"/>
</dbReference>
<evidence type="ECO:0000256" key="15">
    <source>
        <dbReference type="PIRNR" id="PIRNR000854"/>
    </source>
</evidence>
<keyword evidence="11 15" id="KW-0067">ATP-binding</keyword>
<dbReference type="InterPro" id="IPR002192">
    <property type="entry name" value="PPDK_AMP/ATP-bd"/>
</dbReference>
<dbReference type="Proteomes" id="UP000230505">
    <property type="component" value="Unassembled WGS sequence"/>
</dbReference>
<dbReference type="InterPro" id="IPR023151">
    <property type="entry name" value="PEP_util_CS"/>
</dbReference>
<dbReference type="GO" id="GO:0006094">
    <property type="term" value="P:gluconeogenesis"/>
    <property type="evidence" value="ECO:0007669"/>
    <property type="project" value="UniProtKB-UniPathway"/>
</dbReference>
<dbReference type="SUPFAM" id="SSF52009">
    <property type="entry name" value="Phosphohistidine domain"/>
    <property type="match status" value="1"/>
</dbReference>
<dbReference type="FunFam" id="3.30.470.20:FF:000017">
    <property type="entry name" value="Phosphoenolpyruvate synthase"/>
    <property type="match status" value="1"/>
</dbReference>
<dbReference type="Gene3D" id="3.30.470.20">
    <property type="entry name" value="ATP-grasp fold, B domain"/>
    <property type="match status" value="1"/>
</dbReference>
<keyword evidence="9 15" id="KW-0547">Nucleotide-binding</keyword>
<evidence type="ECO:0000256" key="6">
    <source>
        <dbReference type="ARBA" id="ARBA00021623"/>
    </source>
</evidence>
<evidence type="ECO:0000256" key="4">
    <source>
        <dbReference type="ARBA" id="ARBA00007837"/>
    </source>
</evidence>
<evidence type="ECO:0000256" key="11">
    <source>
        <dbReference type="ARBA" id="ARBA00022840"/>
    </source>
</evidence>
<dbReference type="PANTHER" id="PTHR43030:SF1">
    <property type="entry name" value="PHOSPHOENOLPYRUVATE SYNTHASE"/>
    <property type="match status" value="1"/>
</dbReference>
<dbReference type="PANTHER" id="PTHR43030">
    <property type="entry name" value="PHOSPHOENOLPYRUVATE SYNTHASE"/>
    <property type="match status" value="1"/>
</dbReference>
<evidence type="ECO:0000256" key="10">
    <source>
        <dbReference type="ARBA" id="ARBA00022777"/>
    </source>
</evidence>
<protein>
    <recommendedName>
        <fullName evidence="6 15">Phosphoenolpyruvate synthase</fullName>
        <shortName evidence="15">PEP synthase</shortName>
        <ecNumber evidence="5 15">2.7.9.2</ecNumber>
    </recommendedName>
    <alternativeName>
        <fullName evidence="13 15">Pyruvate, water dikinase</fullName>
    </alternativeName>
</protein>
<dbReference type="FunFam" id="3.30.1490.20:FF:000010">
    <property type="entry name" value="Phosphoenolpyruvate synthase"/>
    <property type="match status" value="1"/>
</dbReference>
<evidence type="ECO:0000256" key="5">
    <source>
        <dbReference type="ARBA" id="ARBA00011996"/>
    </source>
</evidence>
<evidence type="ECO:0000256" key="12">
    <source>
        <dbReference type="ARBA" id="ARBA00022842"/>
    </source>
</evidence>
<keyword evidence="8 15" id="KW-0479">Metal-binding</keyword>
<comment type="catalytic activity">
    <reaction evidence="14 15">
        <text>pyruvate + ATP + H2O = phosphoenolpyruvate + AMP + phosphate + 2 H(+)</text>
        <dbReference type="Rhea" id="RHEA:11364"/>
        <dbReference type="ChEBI" id="CHEBI:15361"/>
        <dbReference type="ChEBI" id="CHEBI:15377"/>
        <dbReference type="ChEBI" id="CHEBI:15378"/>
        <dbReference type="ChEBI" id="CHEBI:30616"/>
        <dbReference type="ChEBI" id="CHEBI:43474"/>
        <dbReference type="ChEBI" id="CHEBI:58702"/>
        <dbReference type="ChEBI" id="CHEBI:456215"/>
        <dbReference type="EC" id="2.7.9.2"/>
    </reaction>
</comment>
<dbReference type="InterPro" id="IPR040442">
    <property type="entry name" value="Pyrv_kinase-like_dom_sf"/>
</dbReference>
<name>A0A2M7IYL3_9BACT</name>
<evidence type="ECO:0000256" key="3">
    <source>
        <dbReference type="ARBA" id="ARBA00004742"/>
    </source>
</evidence>
<gene>
    <name evidence="19" type="ORF">COZ78_01330</name>
</gene>
<reference evidence="20" key="1">
    <citation type="submission" date="2017-09" db="EMBL/GenBank/DDBJ databases">
        <title>Depth-based differentiation of microbial function through sediment-hosted aquifers and enrichment of novel symbionts in the deep terrestrial subsurface.</title>
        <authorList>
            <person name="Probst A.J."/>
            <person name="Ladd B."/>
            <person name="Jarett J.K."/>
            <person name="Geller-Mcgrath D.E."/>
            <person name="Sieber C.M.K."/>
            <person name="Emerson J.B."/>
            <person name="Anantharaman K."/>
            <person name="Thomas B.C."/>
            <person name="Malmstrom R."/>
            <person name="Stieglmeier M."/>
            <person name="Klingl A."/>
            <person name="Woyke T."/>
            <person name="Ryan C.M."/>
            <person name="Banfield J.F."/>
        </authorList>
    </citation>
    <scope>NUCLEOTIDE SEQUENCE [LARGE SCALE GENOMIC DNA]</scope>
</reference>
<dbReference type="InterPro" id="IPR013815">
    <property type="entry name" value="ATP_grasp_subdomain_1"/>
</dbReference>
<dbReference type="NCBIfam" id="NF005057">
    <property type="entry name" value="PRK06464.1"/>
    <property type="match status" value="1"/>
</dbReference>
<dbReference type="EC" id="2.7.9.2" evidence="5 15"/>
<dbReference type="Pfam" id="PF02896">
    <property type="entry name" value="PEP-utilizers_C"/>
    <property type="match status" value="1"/>
</dbReference>
<evidence type="ECO:0000256" key="1">
    <source>
        <dbReference type="ARBA" id="ARBA00001946"/>
    </source>
</evidence>
<keyword evidence="10 15" id="KW-0418">Kinase</keyword>
<dbReference type="SUPFAM" id="SSF56059">
    <property type="entry name" value="Glutathione synthetase ATP-binding domain-like"/>
    <property type="match status" value="1"/>
</dbReference>
<proteinExistence type="inferred from homology"/>
<dbReference type="UniPathway" id="UPA00138"/>
<dbReference type="PIRSF" id="PIRSF000854">
    <property type="entry name" value="PEP_synthase"/>
    <property type="match status" value="1"/>
</dbReference>
<dbReference type="EMBL" id="PFHV01000036">
    <property type="protein sequence ID" value="PIX03249.1"/>
    <property type="molecule type" value="Genomic_DNA"/>
</dbReference>
<comment type="similarity">
    <text evidence="4 15">Belongs to the PEP-utilizing enzyme family.</text>
</comment>
<dbReference type="GO" id="GO:0046872">
    <property type="term" value="F:metal ion binding"/>
    <property type="evidence" value="ECO:0007669"/>
    <property type="project" value="UniProtKB-KW"/>
</dbReference>
<sequence>MEKKEKYILWFSEINKDDGALVGGKNASLGEMYNQLNQQGVRVPNGFALTASAYWYFLKFNHLDEKLAEVFSQFNRRSLVSLAKTGQAARRLILQAKLPPDLAQQIREYYRELSQKSGQPNITVAVRSSATAEDLKGASFAGAMETYLNITGEANLLTAIQKCISSLFTDRSIAYREEKGFDHLKIALSAGVLQMVRSDLGSSGVMFTLDTETGFRDIVLINSIYGVGEMIVKGHITPDEFIVFKPCLKDGFRSIVVKNLGQKKRKYIFRSTGGLKEAPVTMNEQKKFSLNDDDVLTLAKWAVKIEEHYNFPQDIEWAKDGKTNKLFILQSRPETVETEKNDFILKEFVIQNPPSPLLQGIAIGGKVASGKARVIKTVSQLPQFERGEILITKMTDPDWVPAIRLASAVITDEGSRVCHAAIVSRELGIPCVVATGKASKVLRNGQMLTVDCSSGLKGNVYSGKVLFETKEYNLKEISSLPARNASIIADAGGPVKIMVNIGEPGVAFKTSFLPVDGVGLAREEFIIAEKIRVHPLALYDYEKLKRSIRNSSSVILSQQAKNPGQEILRPDGLRMTSSIKAKVQKIIKEIDEITIEHQDKKEFFVKELAEGVGQVAAAFWPKPVILRFSDFKTNEYRALVGGELYEPLEENPMIGWRGASRYYDEKFKPAFLMECEAIKRVRDVFGLKNLKLMIPFCRTVEEGKKVLEIMRQAGLERGQDGLEVFVMCEIPSNVIMAEQFLEIFDGMSIGSNDLTQLTLGLDRDNGGLAYIGNENNEAVKELLKKVIKVCREKGKYCGICGDAPSSFPDFANFLMDCGIESISLSPDAVIKTILQLSREKGQTPPL</sequence>
<dbReference type="InterPro" id="IPR015813">
    <property type="entry name" value="Pyrv/PenolPyrv_kinase-like_dom"/>
</dbReference>
<keyword evidence="19" id="KW-0670">Pyruvate</keyword>
<dbReference type="GO" id="GO:0005524">
    <property type="term" value="F:ATP binding"/>
    <property type="evidence" value="ECO:0007669"/>
    <property type="project" value="UniProtKB-KW"/>
</dbReference>
<dbReference type="PROSITE" id="PS00742">
    <property type="entry name" value="PEP_ENZYMES_2"/>
    <property type="match status" value="1"/>
</dbReference>
<dbReference type="Pfam" id="PF00391">
    <property type="entry name" value="PEP-utilizers"/>
    <property type="match status" value="1"/>
</dbReference>
<organism evidence="19 20">
    <name type="scientific">bacterium (Candidatus Gribaldobacteria) CG_4_8_14_3_um_filter_42_11</name>
    <dbReference type="NCBI Taxonomy" id="2014267"/>
    <lineage>
        <taxon>Bacteria</taxon>
        <taxon>Candidatus Gribaldobacteria</taxon>
    </lineage>
</organism>
<accession>A0A2M7IYL3</accession>
<evidence type="ECO:0000256" key="2">
    <source>
        <dbReference type="ARBA" id="ARBA00002988"/>
    </source>
</evidence>
<evidence type="ECO:0000259" key="18">
    <source>
        <dbReference type="Pfam" id="PF02896"/>
    </source>
</evidence>
<dbReference type="GO" id="GO:0008986">
    <property type="term" value="F:pyruvate, water dikinase activity"/>
    <property type="evidence" value="ECO:0007669"/>
    <property type="project" value="UniProtKB-EC"/>
</dbReference>
<evidence type="ECO:0000313" key="19">
    <source>
        <dbReference type="EMBL" id="PIX03249.1"/>
    </source>
</evidence>
<evidence type="ECO:0000259" key="17">
    <source>
        <dbReference type="Pfam" id="PF01326"/>
    </source>
</evidence>
<keyword evidence="12 15" id="KW-0460">Magnesium</keyword>
<evidence type="ECO:0000256" key="7">
    <source>
        <dbReference type="ARBA" id="ARBA00022679"/>
    </source>
</evidence>
<comment type="cofactor">
    <cofactor evidence="1 15">
        <name>Mg(2+)</name>
        <dbReference type="ChEBI" id="CHEBI:18420"/>
    </cofactor>
</comment>
<keyword evidence="7 15" id="KW-0808">Transferase</keyword>
<comment type="function">
    <text evidence="2 15">Catalyzes the phosphorylation of pyruvate to phosphoenolpyruvate.</text>
</comment>
<evidence type="ECO:0000259" key="16">
    <source>
        <dbReference type="Pfam" id="PF00391"/>
    </source>
</evidence>
<evidence type="ECO:0000313" key="20">
    <source>
        <dbReference type="Proteomes" id="UP000230505"/>
    </source>
</evidence>
<dbReference type="InterPro" id="IPR006319">
    <property type="entry name" value="PEP_synth"/>
</dbReference>
<feature type="domain" description="PEP-utilising enzyme C-terminal" evidence="18">
    <location>
        <begin position="488"/>
        <end position="836"/>
    </location>
</feature>
<dbReference type="Gene3D" id="3.30.1490.20">
    <property type="entry name" value="ATP-grasp fold, A domain"/>
    <property type="match status" value="1"/>
</dbReference>